<evidence type="ECO:0000313" key="1">
    <source>
        <dbReference type="EMBL" id="QOX89521.1"/>
    </source>
</evidence>
<protein>
    <submittedName>
        <fullName evidence="1">Uncharacterized protein</fullName>
    </submittedName>
</protein>
<sequence>MQNHSAKNFIFSKGLVYNRYFETFRNMSTMTFDEFNLFKQKNPKVYLQPMISYGLTNVKQEYDSDVFLLAMLLIL</sequence>
<dbReference type="EMBL" id="CP060385">
    <property type="protein sequence ID" value="QOX89521.1"/>
    <property type="molecule type" value="Genomic_DNA"/>
</dbReference>
<dbReference type="AlphaFoldDB" id="A0A7S7FZN8"/>
<proteinExistence type="predicted"/>
<name>A0A7S7FZN8_9MOLU</name>
<accession>A0A7S7FZN8</accession>
<gene>
    <name evidence="1" type="ORF">H7685_01625</name>
</gene>
<organism evidence="1">
    <name type="scientific">Candidatus Phytoplasma australasiaticum subsp. australasiaticum</name>
    <dbReference type="NCBI Taxonomy" id="2832407"/>
    <lineage>
        <taxon>Bacteria</taxon>
        <taxon>Bacillati</taxon>
        <taxon>Mycoplasmatota</taxon>
        <taxon>Mollicutes</taxon>
        <taxon>Acholeplasmatales</taxon>
        <taxon>Acholeplasmataceae</taxon>
        <taxon>Candidatus Phytoplasma</taxon>
        <taxon>16SrII (Peanut WB group)</taxon>
        <taxon>Candidatus Phytoplasma australasiaticum</taxon>
    </lineage>
</organism>
<reference evidence="1" key="1">
    <citation type="submission" date="2020-08" db="EMBL/GenBank/DDBJ databases">
        <title>Phytoplasma sp. strain PR08 associated with Phyllody Disease of Parthenium hysterophorus.</title>
        <authorList>
            <person name="Kirdat K."/>
            <person name="Tiwarekar B."/>
            <person name="Yadav A."/>
        </authorList>
    </citation>
    <scope>NUCLEOTIDE SEQUENCE [LARGE SCALE GENOMIC DNA]</scope>
    <source>
        <strain evidence="1">PR08</strain>
    </source>
</reference>